<reference evidence="2" key="1">
    <citation type="submission" date="2015-12" db="EMBL/GenBank/DDBJ databases">
        <title>Complete genome sequences of two moderately thermophilic Paenibacillus species.</title>
        <authorList>
            <person name="Butler R.III."/>
            <person name="Wang J."/>
            <person name="Stark B.C."/>
            <person name="Pombert J.-F."/>
        </authorList>
    </citation>
    <scope>NUCLEOTIDE SEQUENCE [LARGE SCALE GENOMIC DNA]</scope>
    <source>
        <strain evidence="2">32O-Y</strain>
    </source>
</reference>
<proteinExistence type="predicted"/>
<reference evidence="1 2" key="2">
    <citation type="journal article" date="2016" name="Genome Announc.">
        <title>Complete Genome Sequences of Two Interactive Moderate Thermophiles, Paenibacillus napthalenovorans 32O-Y and Paenibacillus sp. 32O-W.</title>
        <authorList>
            <person name="Butler R.R.III."/>
            <person name="Wang J."/>
            <person name="Stark B.C."/>
            <person name="Pombert J.F."/>
        </authorList>
    </citation>
    <scope>NUCLEOTIDE SEQUENCE [LARGE SCALE GENOMIC DNA]</scope>
    <source>
        <strain evidence="1 2">32O-Y</strain>
    </source>
</reference>
<keyword evidence="2" id="KW-1185">Reference proteome</keyword>
<evidence type="ECO:0000313" key="1">
    <source>
        <dbReference type="EMBL" id="ALS21464.1"/>
    </source>
</evidence>
<dbReference type="STRING" id="162209.IJ22_10860"/>
<accession>A0A0U2U5F0</accession>
<gene>
    <name evidence="1" type="ORF">IJ22_10860</name>
</gene>
<protein>
    <submittedName>
        <fullName evidence="1">Uncharacterized protein</fullName>
    </submittedName>
</protein>
<sequence length="115" mass="13408">MKIWMKVKLADTIKSYSKHPDYDYKCSIDVLAWDSMIEEGRSEHENPGRPDERGEVVSVIIGIVKGEHAEIRVQYEQEDYEAHKTNLLIQRAVKEGMKLIKEKLDAYLGYEPLNR</sequence>
<dbReference type="OrthoDB" id="9991149at2"/>
<dbReference type="KEGG" id="pnp:IJ22_10860"/>
<evidence type="ECO:0000313" key="2">
    <source>
        <dbReference type="Proteomes" id="UP000061660"/>
    </source>
</evidence>
<organism evidence="1 2">
    <name type="scientific">Paenibacillus naphthalenovorans</name>
    <dbReference type="NCBI Taxonomy" id="162209"/>
    <lineage>
        <taxon>Bacteria</taxon>
        <taxon>Bacillati</taxon>
        <taxon>Bacillota</taxon>
        <taxon>Bacilli</taxon>
        <taxon>Bacillales</taxon>
        <taxon>Paenibacillaceae</taxon>
        <taxon>Paenibacillus</taxon>
    </lineage>
</organism>
<dbReference type="AlphaFoldDB" id="A0A0U2U5F0"/>
<dbReference type="EMBL" id="CP013652">
    <property type="protein sequence ID" value="ALS21464.1"/>
    <property type="molecule type" value="Genomic_DNA"/>
</dbReference>
<dbReference type="RefSeq" id="WP_054820047.1">
    <property type="nucleotide sequence ID" value="NZ_BJCS01000003.1"/>
</dbReference>
<dbReference type="PATRIC" id="fig|162209.4.peg.1155"/>
<name>A0A0U2U5F0_9BACL</name>
<dbReference type="Proteomes" id="UP000061660">
    <property type="component" value="Chromosome"/>
</dbReference>